<dbReference type="PANTHER" id="PTHR36447:SF2">
    <property type="entry name" value="BETA-GALACTOSIDASE YESZ"/>
    <property type="match status" value="1"/>
</dbReference>
<dbReference type="InterPro" id="IPR013529">
    <property type="entry name" value="Glyco_hydro_42_N"/>
</dbReference>
<name>A0ABQ2SHM7_9DEIO</name>
<comment type="caution">
    <text evidence="12">The sequence shown here is derived from an EMBL/GenBank/DDBJ whole genome shotgun (WGS) entry which is preliminary data.</text>
</comment>
<keyword evidence="13" id="KW-1185">Reference proteome</keyword>
<dbReference type="InterPro" id="IPR029062">
    <property type="entry name" value="Class_I_gatase-like"/>
</dbReference>
<reference evidence="13" key="1">
    <citation type="journal article" date="2019" name="Int. J. Syst. Evol. Microbiol.">
        <title>The Global Catalogue of Microorganisms (GCM) 10K type strain sequencing project: providing services to taxonomists for standard genome sequencing and annotation.</title>
        <authorList>
            <consortium name="The Broad Institute Genomics Platform"/>
            <consortium name="The Broad Institute Genome Sequencing Center for Infectious Disease"/>
            <person name="Wu L."/>
            <person name="Ma J."/>
        </authorList>
    </citation>
    <scope>NUCLEOTIDE SEQUENCE [LARGE SCALE GENOMIC DNA]</scope>
    <source>
        <strain evidence="13">JCM 31406</strain>
    </source>
</reference>
<keyword evidence="4" id="KW-0479">Metal-binding</keyword>
<evidence type="ECO:0000259" key="10">
    <source>
        <dbReference type="Pfam" id="PF02449"/>
    </source>
</evidence>
<accession>A0ABQ2SHM7</accession>
<keyword evidence="5 8" id="KW-0378">Hydrolase</keyword>
<dbReference type="Proteomes" id="UP000620633">
    <property type="component" value="Unassembled WGS sequence"/>
</dbReference>
<feature type="region of interest" description="Disordered" evidence="9">
    <location>
        <begin position="673"/>
        <end position="714"/>
    </location>
</feature>
<dbReference type="Pfam" id="PF08532">
    <property type="entry name" value="Glyco_hydro_42M"/>
    <property type="match status" value="1"/>
</dbReference>
<evidence type="ECO:0000256" key="3">
    <source>
        <dbReference type="ARBA" id="ARBA00012756"/>
    </source>
</evidence>
<dbReference type="SUPFAM" id="SSF52317">
    <property type="entry name" value="Class I glutamine amidotransferase-like"/>
    <property type="match status" value="1"/>
</dbReference>
<evidence type="ECO:0000256" key="1">
    <source>
        <dbReference type="ARBA" id="ARBA00001412"/>
    </source>
</evidence>
<evidence type="ECO:0000259" key="11">
    <source>
        <dbReference type="Pfam" id="PF08532"/>
    </source>
</evidence>
<dbReference type="PIRSF" id="PIRSF001084">
    <property type="entry name" value="B-galactosidase"/>
    <property type="match status" value="1"/>
</dbReference>
<dbReference type="RefSeq" id="WP_189101461.1">
    <property type="nucleotide sequence ID" value="NZ_BMQO01000008.1"/>
</dbReference>
<evidence type="ECO:0000256" key="7">
    <source>
        <dbReference type="ARBA" id="ARBA00023295"/>
    </source>
</evidence>
<sequence length="714" mass="77650">MRDHTHPSSPSTPRPAPLTLGVCDYPEHVDPATWPEHARQQRALGLHFVRLAEFAWSRLEPRPGEFDWAWLDQAIEVAVAAGLQVVLCTPTAAPPAWLVEAHPEILPVGRDGRRRTAGSRRHADLSSPAFREASVRITQAMAERYGTHPALIGWQTDNEFGWGDTAQSFTPAAQAAFQAWLRERYGTTDALNDAWGNVFWSMEYSDWTQIPLPGQGVSASSPSHVLDFMRFSSGQVAAFQADQVALLRRASPGRFVTHNFMGYFSAFDHYEVAAGLDFAAWDNYPTGTLGAVHEWNLLDPSFALTYARTGHPDVTAFNHDLYRGLTGAGRGLWILEQQCGQVDWAPSNPLPAPGAVNLWTAQAWAHGADAVTYFRWQAATMAQEIMHSGLLRHDGTPDRGAAEVAGTDPARYPCVPVRNRVALLHDYESLWLYGAQPHAQGMSYWAQVFTYYRELRRMGVDVDILHPDSPLDRYDLIVAPALTLMTPERARHLRRAAGHSRVVFGPRTAFRTASGRAAQTAPGSLLAQLTGARLQNFDSLPAGLTQPVGGHGVGGNGVGGHGAALWAESYVPEDPATEVLHRYAGGPLDGEAAVTRRGLVTLIGAHSPSLIGKVLAGALRDANIPTLNLPEGVRLSRRGEVTLLQNWNAHPVTWCDLTLAPVSTTFLNSGDVQARAAQHTTPDTTPDTPPADHAAVTGPVPSPAHTPHRIKEST</sequence>
<evidence type="ECO:0000256" key="5">
    <source>
        <dbReference type="ARBA" id="ARBA00022801"/>
    </source>
</evidence>
<proteinExistence type="inferred from homology"/>
<evidence type="ECO:0000256" key="8">
    <source>
        <dbReference type="PIRNR" id="PIRNR001084"/>
    </source>
</evidence>
<keyword evidence="6" id="KW-0862">Zinc</keyword>
<dbReference type="Gene3D" id="3.40.50.880">
    <property type="match status" value="1"/>
</dbReference>
<dbReference type="PANTHER" id="PTHR36447">
    <property type="entry name" value="BETA-GALACTOSIDASE GANA"/>
    <property type="match status" value="1"/>
</dbReference>
<dbReference type="SUPFAM" id="SSF51445">
    <property type="entry name" value="(Trans)glycosidases"/>
    <property type="match status" value="1"/>
</dbReference>
<gene>
    <name evidence="12" type="ORF">GCM10008961_20620</name>
</gene>
<feature type="domain" description="Beta-galactosidase trimerisation" evidence="11">
    <location>
        <begin position="420"/>
        <end position="624"/>
    </location>
</feature>
<dbReference type="InterPro" id="IPR003476">
    <property type="entry name" value="Glyco_hydro_42"/>
</dbReference>
<comment type="similarity">
    <text evidence="2 8">Belongs to the glycosyl hydrolase 42 family.</text>
</comment>
<dbReference type="InterPro" id="IPR017853">
    <property type="entry name" value="GH"/>
</dbReference>
<dbReference type="EMBL" id="BMQO01000008">
    <property type="protein sequence ID" value="GGS28803.1"/>
    <property type="molecule type" value="Genomic_DNA"/>
</dbReference>
<keyword evidence="7 8" id="KW-0326">Glycosidase</keyword>
<dbReference type="Pfam" id="PF02449">
    <property type="entry name" value="Glyco_hydro_42"/>
    <property type="match status" value="1"/>
</dbReference>
<dbReference type="CDD" id="cd03143">
    <property type="entry name" value="A4_beta-galactosidase_middle_domain"/>
    <property type="match status" value="1"/>
</dbReference>
<feature type="compositionally biased region" description="Low complexity" evidence="9">
    <location>
        <begin position="676"/>
        <end position="695"/>
    </location>
</feature>
<dbReference type="Gene3D" id="3.20.20.80">
    <property type="entry name" value="Glycosidases"/>
    <property type="match status" value="1"/>
</dbReference>
<evidence type="ECO:0000313" key="12">
    <source>
        <dbReference type="EMBL" id="GGS28803.1"/>
    </source>
</evidence>
<organism evidence="12 13">
    <name type="scientific">Deinococcus knuensis</name>
    <dbReference type="NCBI Taxonomy" id="1837380"/>
    <lineage>
        <taxon>Bacteria</taxon>
        <taxon>Thermotogati</taxon>
        <taxon>Deinococcota</taxon>
        <taxon>Deinococci</taxon>
        <taxon>Deinococcales</taxon>
        <taxon>Deinococcaceae</taxon>
        <taxon>Deinococcus</taxon>
    </lineage>
</organism>
<evidence type="ECO:0000256" key="6">
    <source>
        <dbReference type="ARBA" id="ARBA00022833"/>
    </source>
</evidence>
<protein>
    <recommendedName>
        <fullName evidence="3 8">Beta-galactosidase</fullName>
        <shortName evidence="8">Beta-gal</shortName>
        <ecNumber evidence="3 8">3.2.1.23</ecNumber>
    </recommendedName>
</protein>
<evidence type="ECO:0000256" key="2">
    <source>
        <dbReference type="ARBA" id="ARBA00005940"/>
    </source>
</evidence>
<comment type="catalytic activity">
    <reaction evidence="1 8">
        <text>Hydrolysis of terminal non-reducing beta-D-galactose residues in beta-D-galactosides.</text>
        <dbReference type="EC" id="3.2.1.23"/>
    </reaction>
</comment>
<feature type="domain" description="Glycoside hydrolase family 42 N-terminal" evidence="10">
    <location>
        <begin position="25"/>
        <end position="405"/>
    </location>
</feature>
<dbReference type="EC" id="3.2.1.23" evidence="3 8"/>
<evidence type="ECO:0000313" key="13">
    <source>
        <dbReference type="Proteomes" id="UP000620633"/>
    </source>
</evidence>
<evidence type="ECO:0000256" key="4">
    <source>
        <dbReference type="ARBA" id="ARBA00022723"/>
    </source>
</evidence>
<evidence type="ECO:0000256" key="9">
    <source>
        <dbReference type="SAM" id="MobiDB-lite"/>
    </source>
</evidence>
<dbReference type="InterPro" id="IPR013738">
    <property type="entry name" value="Beta_galactosidase_Trimer"/>
</dbReference>